<dbReference type="EMBL" id="NPDV01000016">
    <property type="protein sequence ID" value="PJZ52094.1"/>
    <property type="molecule type" value="Genomic_DNA"/>
</dbReference>
<dbReference type="SUPFAM" id="SSF55469">
    <property type="entry name" value="FMN-dependent nitroreductase-like"/>
    <property type="match status" value="2"/>
</dbReference>
<dbReference type="Gene3D" id="3.40.109.30">
    <property type="entry name" value="putative nitroreductase (tm1586), domain 2"/>
    <property type="match status" value="1"/>
</dbReference>
<keyword evidence="3" id="KW-1185">Reference proteome</keyword>
<dbReference type="EMBL" id="NPDU01000010">
    <property type="protein sequence ID" value="PJZ62956.1"/>
    <property type="molecule type" value="Genomic_DNA"/>
</dbReference>
<gene>
    <name evidence="2" type="ORF">CH376_05570</name>
    <name evidence="1" type="ORF">CH380_16790</name>
</gene>
<sequence length="380" mass="43235">MERRRSAIHDRFSRKEFLSKAALLGAGMTLNSFLPGCGGADYGAEIDRIRTKSFPDLSDRNGKMLDLIRYATLAPSGHNSQPWKFSLKENTIRIFPDFNRRLPAVDPDDRELYISLGCALENLLIASEQAGYIPEVEYFPAREEKECIQVILKKGISKKNETLFRAIPLRQSTRNEYDGKSLSSFELNRLDEARKAKTIQRFVLTDKKRIEPLIEYVKEGDRIQISNPEYYKELKEWIRFNESEAIARGDGLATRCTGNPSVPRWIGEILMDAVVSGKSQGDSDEKLIRSSSGMVVFTSRKNDRESWIEVGRAFEQWTLLATSLNVKSAFMNQPAELPGLRSQLAEYLGIGKEFPQLLVRFGYSQPMPNSPRRPLDQVVL</sequence>
<dbReference type="InterPro" id="IPR000415">
    <property type="entry name" value="Nitroreductase-like"/>
</dbReference>
<dbReference type="AlphaFoldDB" id="A0A2M9YKP6"/>
<evidence type="ECO:0000313" key="3">
    <source>
        <dbReference type="Proteomes" id="UP000232149"/>
    </source>
</evidence>
<evidence type="ECO:0000313" key="1">
    <source>
        <dbReference type="EMBL" id="PJZ52094.1"/>
    </source>
</evidence>
<dbReference type="Proteomes" id="UP000232149">
    <property type="component" value="Unassembled WGS sequence"/>
</dbReference>
<proteinExistence type="predicted"/>
<evidence type="ECO:0000313" key="2">
    <source>
        <dbReference type="EMBL" id="PJZ62956.1"/>
    </source>
</evidence>
<evidence type="ECO:0000313" key="4">
    <source>
        <dbReference type="Proteomes" id="UP000232188"/>
    </source>
</evidence>
<dbReference type="Gene3D" id="3.40.109.10">
    <property type="entry name" value="NADH Oxidase"/>
    <property type="match status" value="1"/>
</dbReference>
<dbReference type="PANTHER" id="PTHR23026:SF123">
    <property type="entry name" value="NAD(P)H NITROREDUCTASE RV3131-RELATED"/>
    <property type="match status" value="1"/>
</dbReference>
<comment type="caution">
    <text evidence="1">The sequence shown here is derived from an EMBL/GenBank/DDBJ whole genome shotgun (WGS) entry which is preliminary data.</text>
</comment>
<reference evidence="3 4" key="1">
    <citation type="submission" date="2017-07" db="EMBL/GenBank/DDBJ databases">
        <title>Leptospira spp. isolated from tropical soils.</title>
        <authorList>
            <person name="Thibeaux R."/>
            <person name="Iraola G."/>
            <person name="Ferres I."/>
            <person name="Bierque E."/>
            <person name="Girault D."/>
            <person name="Soupe-Gilbert M.-E."/>
            <person name="Picardeau M."/>
            <person name="Goarant C."/>
        </authorList>
    </citation>
    <scope>NUCLEOTIDE SEQUENCE [LARGE SCALE GENOMIC DNA]</scope>
    <source>
        <strain evidence="1 4">FH2-B-C1</strain>
        <strain evidence="2 3">FH2-B-D1</strain>
    </source>
</reference>
<name>A0A2M9YKP6_9LEPT</name>
<organism evidence="1 4">
    <name type="scientific">Leptospira adleri</name>
    <dbReference type="NCBI Taxonomy" id="2023186"/>
    <lineage>
        <taxon>Bacteria</taxon>
        <taxon>Pseudomonadati</taxon>
        <taxon>Spirochaetota</taxon>
        <taxon>Spirochaetia</taxon>
        <taxon>Leptospirales</taxon>
        <taxon>Leptospiraceae</taxon>
        <taxon>Leptospira</taxon>
    </lineage>
</organism>
<accession>A0A2M9YKP6</accession>
<protein>
    <recommendedName>
        <fullName evidence="5">Tat pathway signal protein</fullName>
    </recommendedName>
</protein>
<dbReference type="PANTHER" id="PTHR23026">
    <property type="entry name" value="NADPH NITROREDUCTASE"/>
    <property type="match status" value="1"/>
</dbReference>
<dbReference type="InterPro" id="IPR050627">
    <property type="entry name" value="Nitroreductase/BluB"/>
</dbReference>
<evidence type="ECO:0008006" key="5">
    <source>
        <dbReference type="Google" id="ProtNLM"/>
    </source>
</evidence>
<dbReference type="Proteomes" id="UP000232188">
    <property type="component" value="Unassembled WGS sequence"/>
</dbReference>
<dbReference type="NCBIfam" id="NF047509">
    <property type="entry name" value="Rv3131_FMN_oxido"/>
    <property type="match status" value="1"/>
</dbReference>
<dbReference type="GO" id="GO:0016491">
    <property type="term" value="F:oxidoreductase activity"/>
    <property type="evidence" value="ECO:0007669"/>
    <property type="project" value="InterPro"/>
</dbReference>
<dbReference type="RefSeq" id="WP_100786910.1">
    <property type="nucleotide sequence ID" value="NZ_NPDU01000010.1"/>
</dbReference>